<evidence type="ECO:0000256" key="1">
    <source>
        <dbReference type="SAM" id="MobiDB-lite"/>
    </source>
</evidence>
<feature type="domain" description="Potassium channel tetramerisation-type BTB" evidence="2">
    <location>
        <begin position="72"/>
        <end position="169"/>
    </location>
</feature>
<reference evidence="4" key="1">
    <citation type="submission" date="2024-02" db="UniProtKB">
        <authorList>
            <consortium name="WormBaseParasite"/>
        </authorList>
    </citation>
    <scope>IDENTIFICATION</scope>
</reference>
<evidence type="ECO:0000259" key="2">
    <source>
        <dbReference type="Pfam" id="PF02214"/>
    </source>
</evidence>
<proteinExistence type="predicted"/>
<dbReference type="Gene3D" id="3.30.710.10">
    <property type="entry name" value="Potassium Channel Kv1.1, Chain A"/>
    <property type="match status" value="1"/>
</dbReference>
<dbReference type="GO" id="GO:0051260">
    <property type="term" value="P:protein homooligomerization"/>
    <property type="evidence" value="ECO:0007669"/>
    <property type="project" value="InterPro"/>
</dbReference>
<dbReference type="Proteomes" id="UP000887575">
    <property type="component" value="Unassembled WGS sequence"/>
</dbReference>
<feature type="compositionally biased region" description="Low complexity" evidence="1">
    <location>
        <begin position="13"/>
        <end position="32"/>
    </location>
</feature>
<dbReference type="WBParaSite" id="MBELARI_LOCUS7744">
    <property type="protein sequence ID" value="MBELARI_LOCUS7744"/>
    <property type="gene ID" value="MBELARI_LOCUS7744"/>
</dbReference>
<evidence type="ECO:0000313" key="3">
    <source>
        <dbReference type="Proteomes" id="UP000887575"/>
    </source>
</evidence>
<dbReference type="PANTHER" id="PTHR14499:SF135">
    <property type="entry name" value="BTB DOMAIN-CONTAINING PROTEIN-RELATED"/>
    <property type="match status" value="1"/>
</dbReference>
<name>A0AAF3FM65_9BILA</name>
<keyword evidence="3" id="KW-1185">Reference proteome</keyword>
<feature type="region of interest" description="Disordered" evidence="1">
    <location>
        <begin position="1"/>
        <end position="41"/>
    </location>
</feature>
<evidence type="ECO:0000313" key="4">
    <source>
        <dbReference type="WBParaSite" id="MBELARI_LOCUS7744"/>
    </source>
</evidence>
<dbReference type="PANTHER" id="PTHR14499">
    <property type="entry name" value="POTASSIUM CHANNEL TETRAMERIZATION DOMAIN-CONTAINING"/>
    <property type="match status" value="1"/>
</dbReference>
<dbReference type="CDD" id="cd18316">
    <property type="entry name" value="BTB_POZ_KCTD-like"/>
    <property type="match status" value="1"/>
</dbReference>
<feature type="compositionally biased region" description="Basic and acidic residues" evidence="1">
    <location>
        <begin position="1"/>
        <end position="12"/>
    </location>
</feature>
<dbReference type="Pfam" id="PF02214">
    <property type="entry name" value="BTB_2"/>
    <property type="match status" value="1"/>
</dbReference>
<dbReference type="SUPFAM" id="SSF54695">
    <property type="entry name" value="POZ domain"/>
    <property type="match status" value="1"/>
</dbReference>
<protein>
    <recommendedName>
        <fullName evidence="2">Potassium channel tetramerisation-type BTB domain-containing protein</fullName>
    </recommendedName>
</protein>
<dbReference type="InterPro" id="IPR011333">
    <property type="entry name" value="SKP1/BTB/POZ_sf"/>
</dbReference>
<organism evidence="3 4">
    <name type="scientific">Mesorhabditis belari</name>
    <dbReference type="NCBI Taxonomy" id="2138241"/>
    <lineage>
        <taxon>Eukaryota</taxon>
        <taxon>Metazoa</taxon>
        <taxon>Ecdysozoa</taxon>
        <taxon>Nematoda</taxon>
        <taxon>Chromadorea</taxon>
        <taxon>Rhabditida</taxon>
        <taxon>Rhabditina</taxon>
        <taxon>Rhabditomorpha</taxon>
        <taxon>Rhabditoidea</taxon>
        <taxon>Rhabditidae</taxon>
        <taxon>Mesorhabditinae</taxon>
        <taxon>Mesorhabditis</taxon>
    </lineage>
</organism>
<accession>A0AAF3FM65</accession>
<sequence length="213" mass="24813">MSRPHRSQERSRPSPQTHHQHQNHQSQQLNTLNTHHSRISRDSRDLRDFRFETSELADPVSYTLHHASELLHLNVGGTRYTTLYETIARVQSTFFNHYCKIDARSGKVVRFNSHIIDDGTGAIFINRDGSLFAYILQYMRDGRQAVLPKDQGLLRQIQREAQYYGIESLRKLISDILNDLHNDHERSETLENIHAQVKQIAHSLAFSSFNNRI</sequence>
<dbReference type="InterPro" id="IPR003131">
    <property type="entry name" value="T1-type_BTB"/>
</dbReference>
<dbReference type="AlphaFoldDB" id="A0AAF3FM65"/>